<dbReference type="Gene3D" id="1.50.10.10">
    <property type="match status" value="1"/>
</dbReference>
<dbReference type="PRINTS" id="PR00735">
    <property type="entry name" value="GLHYDRLASE8"/>
</dbReference>
<comment type="caution">
    <text evidence="9">The sequence shown here is derived from an EMBL/GenBank/DDBJ whole genome shotgun (WGS) entry which is preliminary data.</text>
</comment>
<dbReference type="EMBL" id="JANTEZ010000003">
    <property type="protein sequence ID" value="MCS5714739.1"/>
    <property type="molecule type" value="Genomic_DNA"/>
</dbReference>
<reference evidence="9" key="1">
    <citation type="submission" date="2022-08" db="EMBL/GenBank/DDBJ databases">
        <authorList>
            <person name="Deng Y."/>
            <person name="Han X.-F."/>
            <person name="Zhang Y.-Q."/>
        </authorList>
    </citation>
    <scope>NUCLEOTIDE SEQUENCE</scope>
    <source>
        <strain evidence="9">CPCC 205716</strain>
    </source>
</reference>
<feature type="compositionally biased region" description="Low complexity" evidence="7">
    <location>
        <begin position="33"/>
        <end position="42"/>
    </location>
</feature>
<evidence type="ECO:0000313" key="10">
    <source>
        <dbReference type="Proteomes" id="UP001165580"/>
    </source>
</evidence>
<gene>
    <name evidence="9" type="ORF">NVV95_09270</name>
</gene>
<feature type="chain" id="PRO_5046467705" description="Glucanase" evidence="8">
    <location>
        <begin position="32"/>
        <end position="730"/>
    </location>
</feature>
<comment type="similarity">
    <text evidence="1 6">Belongs to the glycosyl hydrolase 8 (cellulase D) family.</text>
</comment>
<keyword evidence="4 6" id="KW-0326">Glycosidase</keyword>
<dbReference type="InterPro" id="IPR019834">
    <property type="entry name" value="Glyco_hydro_8_CS"/>
</dbReference>
<protein>
    <recommendedName>
        <fullName evidence="6">Glucanase</fullName>
        <ecNumber evidence="6">3.2.1.-</ecNumber>
    </recommendedName>
</protein>
<evidence type="ECO:0000256" key="6">
    <source>
        <dbReference type="RuleBase" id="RU361167"/>
    </source>
</evidence>
<keyword evidence="6" id="KW-0119">Carbohydrate metabolism</keyword>
<feature type="region of interest" description="Disordered" evidence="7">
    <location>
        <begin position="33"/>
        <end position="62"/>
    </location>
</feature>
<dbReference type="InterPro" id="IPR007253">
    <property type="entry name" value="Cell_wall-bd_2"/>
</dbReference>
<dbReference type="Pfam" id="PF01270">
    <property type="entry name" value="Glyco_hydro_8"/>
    <property type="match status" value="1"/>
</dbReference>
<dbReference type="PANTHER" id="PTHR30032:SF4">
    <property type="entry name" value="AMIDASE ENHANCER"/>
    <property type="match status" value="1"/>
</dbReference>
<dbReference type="InterPro" id="IPR051922">
    <property type="entry name" value="Bact_Sporulation_Assoc"/>
</dbReference>
<dbReference type="SUPFAM" id="SSF48208">
    <property type="entry name" value="Six-hairpin glycosidases"/>
    <property type="match status" value="1"/>
</dbReference>
<evidence type="ECO:0000256" key="3">
    <source>
        <dbReference type="ARBA" id="ARBA00022801"/>
    </source>
</evidence>
<keyword evidence="3 6" id="KW-0378">Hydrolase</keyword>
<dbReference type="EC" id="3.2.1.-" evidence="6"/>
<evidence type="ECO:0000256" key="2">
    <source>
        <dbReference type="ARBA" id="ARBA00022729"/>
    </source>
</evidence>
<dbReference type="RefSeq" id="WP_259486252.1">
    <property type="nucleotide sequence ID" value="NZ_JANTEZ010000003.1"/>
</dbReference>
<evidence type="ECO:0000256" key="1">
    <source>
        <dbReference type="ARBA" id="ARBA00009209"/>
    </source>
</evidence>
<organism evidence="9 10">
    <name type="scientific">Herbiconiux gentiana</name>
    <dbReference type="NCBI Taxonomy" id="2970912"/>
    <lineage>
        <taxon>Bacteria</taxon>
        <taxon>Bacillati</taxon>
        <taxon>Actinomycetota</taxon>
        <taxon>Actinomycetes</taxon>
        <taxon>Micrococcales</taxon>
        <taxon>Microbacteriaceae</taxon>
        <taxon>Herbiconiux</taxon>
    </lineage>
</organism>
<dbReference type="Pfam" id="PF04122">
    <property type="entry name" value="CW_binding_2"/>
    <property type="match status" value="3"/>
</dbReference>
<evidence type="ECO:0000313" key="9">
    <source>
        <dbReference type="EMBL" id="MCS5714739.1"/>
    </source>
</evidence>
<accession>A0ABT2GIN7</accession>
<dbReference type="InterPro" id="IPR008928">
    <property type="entry name" value="6-hairpin_glycosidase_sf"/>
</dbReference>
<keyword evidence="2 8" id="KW-0732">Signal</keyword>
<dbReference type="InterPro" id="IPR002037">
    <property type="entry name" value="Glyco_hydro_8"/>
</dbReference>
<evidence type="ECO:0000256" key="7">
    <source>
        <dbReference type="SAM" id="MobiDB-lite"/>
    </source>
</evidence>
<evidence type="ECO:0000256" key="5">
    <source>
        <dbReference type="PROSITE-ProRule" id="PRU10058"/>
    </source>
</evidence>
<keyword evidence="6" id="KW-0624">Polysaccharide degradation</keyword>
<name>A0ABT2GIN7_9MICO</name>
<proteinExistence type="inferred from homology"/>
<evidence type="ECO:0000256" key="4">
    <source>
        <dbReference type="ARBA" id="ARBA00023295"/>
    </source>
</evidence>
<dbReference type="PROSITE" id="PS00812">
    <property type="entry name" value="GLYCOSYL_HYDROL_F8"/>
    <property type="match status" value="1"/>
</dbReference>
<sequence>MGAPRGRRRLAAGIALALGALLALTPLNPGAVPSASAADSPARPFGSHPVPRASGAASPPGGVSAADSATAAAYDAWKSRYLKAGCGDGRYYVDASTATKYLVVSEGQGYGMVVTALMAGHDPKARAYFDGLYRYVLDHPSSGDPQLMAWHQLKDCSDEPGSDSSASDGDLDIAYALLLADTQWGSAGAVDYAGEARRVIAAIKRSAMSPDTALPLLGDWVGPDSDYRDGVRTSDLMVGHFRAFQAATGDPYWGEAATAALDLVETLQRTAAADTGLLPDFAIRTGTTPVPAPPKYLESVNDGTFGYNACRTPWRLASSALLAGDTRAAAAAGRMAGWAVGATKGDPALLRAGYQLDGTPTADFSDVAFLAPMVAGAAVSSSRQSWVNAGWPQLVTAGTAGYYSDTLRLQAMLLVSNNAWQPTTRAPAGVHRIGGADRFVVSAAISAASFPRGTPTVYVASGENFPDALSASAAAGAFGGPVLLVRRDSLPPDVLNELTRLEPDRIVLLGGPNSVGAAVERALAAVAPVTRIGGADRFEVSARVSAAAFPRGAGTVYVASGETFPDALAGSAAAGHDRGPVLLVRRDGVPTPIGIELRRLQPTSIVLLGGPNAVSETTKAALATIAPVSRVSGADRFAVAASLSARVFPAPGTSTVYVASGATFPDALSGSAAAIAVGAPVLLVTRDAIPAAIAAELKRLKPARIVVLGGTAPVSSATEAALRAYLAPSG</sequence>
<feature type="active site" description="Nucleophile" evidence="5">
    <location>
        <position position="168"/>
    </location>
</feature>
<dbReference type="PANTHER" id="PTHR30032">
    <property type="entry name" value="N-ACETYLMURAMOYL-L-ALANINE AMIDASE-RELATED"/>
    <property type="match status" value="1"/>
</dbReference>
<keyword evidence="10" id="KW-1185">Reference proteome</keyword>
<dbReference type="Proteomes" id="UP001165580">
    <property type="component" value="Unassembled WGS sequence"/>
</dbReference>
<dbReference type="InterPro" id="IPR012341">
    <property type="entry name" value="6hp_glycosidase-like_sf"/>
</dbReference>
<feature type="signal peptide" evidence="8">
    <location>
        <begin position="1"/>
        <end position="31"/>
    </location>
</feature>
<feature type="compositionally biased region" description="Low complexity" evidence="7">
    <location>
        <begin position="49"/>
        <end position="62"/>
    </location>
</feature>
<dbReference type="GO" id="GO:0016787">
    <property type="term" value="F:hydrolase activity"/>
    <property type="evidence" value="ECO:0007669"/>
    <property type="project" value="UniProtKB-KW"/>
</dbReference>
<evidence type="ECO:0000256" key="8">
    <source>
        <dbReference type="SAM" id="SignalP"/>
    </source>
</evidence>